<comment type="caution">
    <text evidence="3">The sequence shown here is derived from an EMBL/GenBank/DDBJ whole genome shotgun (WGS) entry which is preliminary data.</text>
</comment>
<protein>
    <submittedName>
        <fullName evidence="3">LPXTG cell wall anchor domain-containing protein</fullName>
    </submittedName>
</protein>
<dbReference type="Proteomes" id="UP000283295">
    <property type="component" value="Unassembled WGS sequence"/>
</dbReference>
<dbReference type="AlphaFoldDB" id="A0A3R5WRM7"/>
<accession>A0A3R5WRM7</accession>
<keyword evidence="2" id="KW-0812">Transmembrane</keyword>
<feature type="transmembrane region" description="Helical" evidence="2">
    <location>
        <begin position="129"/>
        <end position="148"/>
    </location>
</feature>
<feature type="region of interest" description="Disordered" evidence="1">
    <location>
        <begin position="66"/>
        <end position="125"/>
    </location>
</feature>
<dbReference type="EMBL" id="QRVK01000014">
    <property type="protein sequence ID" value="RGS42868.1"/>
    <property type="molecule type" value="Genomic_DNA"/>
</dbReference>
<evidence type="ECO:0000313" key="4">
    <source>
        <dbReference type="Proteomes" id="UP000283295"/>
    </source>
</evidence>
<dbReference type="OrthoDB" id="7820733at2"/>
<feature type="compositionally biased region" description="Low complexity" evidence="1">
    <location>
        <begin position="105"/>
        <end position="119"/>
    </location>
</feature>
<name>A0A3R5WRM7_9FIRM</name>
<feature type="compositionally biased region" description="Polar residues" evidence="1">
    <location>
        <begin position="66"/>
        <end position="98"/>
    </location>
</feature>
<reference evidence="3 4" key="1">
    <citation type="submission" date="2018-08" db="EMBL/GenBank/DDBJ databases">
        <title>A genome reference for cultivated species of the human gut microbiota.</title>
        <authorList>
            <person name="Zou Y."/>
            <person name="Xue W."/>
            <person name="Luo G."/>
        </authorList>
    </citation>
    <scope>NUCLEOTIDE SEQUENCE [LARGE SCALE GENOMIC DNA]</scope>
    <source>
        <strain evidence="3 4">AF22-21</strain>
    </source>
</reference>
<evidence type="ECO:0000256" key="1">
    <source>
        <dbReference type="SAM" id="MobiDB-lite"/>
    </source>
</evidence>
<dbReference type="NCBIfam" id="TIGR01167">
    <property type="entry name" value="LPXTG_anchor"/>
    <property type="match status" value="1"/>
</dbReference>
<keyword evidence="2" id="KW-0472">Membrane</keyword>
<keyword evidence="2" id="KW-1133">Transmembrane helix</keyword>
<sequence>MITSDAAYRDFIRVEVDGKTIDESNYTVESGSIIVTLKEDYVAGFSEGEHTLGIVSESGTATAHFTVNEKTTGTQEPSEDTTGTTQEPSEDTTSTTQEPSEDTTNKTQETSTTDKTTQSSPKTGDSTDLQLYVILMFVSIVGVAGICVKKRFKTH</sequence>
<organism evidence="3 4">
    <name type="scientific">Coprococcus eutactus</name>
    <dbReference type="NCBI Taxonomy" id="33043"/>
    <lineage>
        <taxon>Bacteria</taxon>
        <taxon>Bacillati</taxon>
        <taxon>Bacillota</taxon>
        <taxon>Clostridia</taxon>
        <taxon>Lachnospirales</taxon>
        <taxon>Lachnospiraceae</taxon>
        <taxon>Coprococcus</taxon>
    </lineage>
</organism>
<proteinExistence type="predicted"/>
<gene>
    <name evidence="3" type="ORF">DWX94_07065</name>
</gene>
<evidence type="ECO:0000313" key="3">
    <source>
        <dbReference type="EMBL" id="RGS42868.1"/>
    </source>
</evidence>
<evidence type="ECO:0000256" key="2">
    <source>
        <dbReference type="SAM" id="Phobius"/>
    </source>
</evidence>